<comment type="caution">
    <text evidence="2">The sequence shown here is derived from an EMBL/GenBank/DDBJ whole genome shotgun (WGS) entry which is preliminary data.</text>
</comment>
<dbReference type="InterPro" id="IPR013022">
    <property type="entry name" value="Xyl_isomerase-like_TIM-brl"/>
</dbReference>
<accession>A0ABQ8WLF5</accession>
<evidence type="ECO:0000313" key="3">
    <source>
        <dbReference type="Proteomes" id="UP001220256"/>
    </source>
</evidence>
<proteinExistence type="predicted"/>
<evidence type="ECO:0000259" key="1">
    <source>
        <dbReference type="Pfam" id="PF01261"/>
    </source>
</evidence>
<evidence type="ECO:0000313" key="2">
    <source>
        <dbReference type="EMBL" id="KAJ5269891.1"/>
    </source>
</evidence>
<dbReference type="Pfam" id="PF01261">
    <property type="entry name" value="AP_endonuc_2"/>
    <property type="match status" value="1"/>
</dbReference>
<dbReference type="EMBL" id="JAPVEB010000003">
    <property type="protein sequence ID" value="KAJ5269891.1"/>
    <property type="molecule type" value="Genomic_DNA"/>
</dbReference>
<feature type="domain" description="Xylose isomerase-like TIM barrel" evidence="1">
    <location>
        <begin position="25"/>
        <end position="306"/>
    </location>
</feature>
<gene>
    <name evidence="2" type="ORF">N7505_005649</name>
</gene>
<name>A0ABQ8WLF5_PENCH</name>
<dbReference type="InterPro" id="IPR036237">
    <property type="entry name" value="Xyl_isomerase-like_sf"/>
</dbReference>
<dbReference type="PANTHER" id="PTHR12110:SF38">
    <property type="entry name" value="DIOXYGENASE, PUTATIVE (AFU_ORTHOLOGUE AFUA_6G00240)-RELATED"/>
    <property type="match status" value="1"/>
</dbReference>
<dbReference type="InterPro" id="IPR050312">
    <property type="entry name" value="IolE/XylAMocC-like"/>
</dbReference>
<sequence>MARNKLAIASISLSQYPGHTLDHKIRAAAQAGIAGIEIVYNDLLTYSKAQNIPIHTAAERIHTLCLETNLQVLSLAPFENYEGSTTPLKERLALAQHWLELARLLHAPYLQVPSIFTADCTRDEKTIISDLQQLADLASSNNPVVSIAYEPLSWGTNCSTWESALSIVQRVNRPNFGLCLDTFHEGTRWWGGQCFSDGSADGRGDEAAGFAEELSDAERFQPLYSLAHPWALPGEAKEFTWSKHARPFPLEVEYGAYLPVVEIARAWIVEAGFTGWVSMEVFDRNMRDGRVSPETAAKRGVEAWRKVQIEMESKSRI</sequence>
<keyword evidence="3" id="KW-1185">Reference proteome</keyword>
<dbReference type="SUPFAM" id="SSF51658">
    <property type="entry name" value="Xylose isomerase-like"/>
    <property type="match status" value="1"/>
</dbReference>
<organism evidence="2 3">
    <name type="scientific">Penicillium chrysogenum</name>
    <name type="common">Penicillium notatum</name>
    <dbReference type="NCBI Taxonomy" id="5076"/>
    <lineage>
        <taxon>Eukaryota</taxon>
        <taxon>Fungi</taxon>
        <taxon>Dikarya</taxon>
        <taxon>Ascomycota</taxon>
        <taxon>Pezizomycotina</taxon>
        <taxon>Eurotiomycetes</taxon>
        <taxon>Eurotiomycetidae</taxon>
        <taxon>Eurotiales</taxon>
        <taxon>Aspergillaceae</taxon>
        <taxon>Penicillium</taxon>
        <taxon>Penicillium chrysogenum species complex</taxon>
    </lineage>
</organism>
<dbReference type="PANTHER" id="PTHR12110">
    <property type="entry name" value="HYDROXYPYRUVATE ISOMERASE"/>
    <property type="match status" value="1"/>
</dbReference>
<protein>
    <recommendedName>
        <fullName evidence="1">Xylose isomerase-like TIM barrel domain-containing protein</fullName>
    </recommendedName>
</protein>
<reference evidence="2 3" key="1">
    <citation type="journal article" date="2023" name="IMA Fungus">
        <title>Comparative genomic study of the Penicillium genus elucidates a diverse pangenome and 15 lateral gene transfer events.</title>
        <authorList>
            <person name="Petersen C."/>
            <person name="Sorensen T."/>
            <person name="Nielsen M.R."/>
            <person name="Sondergaard T.E."/>
            <person name="Sorensen J.L."/>
            <person name="Fitzpatrick D.A."/>
            <person name="Frisvad J.C."/>
            <person name="Nielsen K.L."/>
        </authorList>
    </citation>
    <scope>NUCLEOTIDE SEQUENCE [LARGE SCALE GENOMIC DNA]</scope>
    <source>
        <strain evidence="2 3">IBT 3361</strain>
    </source>
</reference>
<dbReference type="Gene3D" id="3.20.20.150">
    <property type="entry name" value="Divalent-metal-dependent TIM barrel enzymes"/>
    <property type="match status" value="1"/>
</dbReference>
<dbReference type="Proteomes" id="UP001220256">
    <property type="component" value="Unassembled WGS sequence"/>
</dbReference>